<dbReference type="Pfam" id="PF00476">
    <property type="entry name" value="DNA_pol_A"/>
    <property type="match status" value="1"/>
</dbReference>
<evidence type="ECO:0000256" key="6">
    <source>
        <dbReference type="SAM" id="MobiDB-lite"/>
    </source>
</evidence>
<evidence type="ECO:0000259" key="7">
    <source>
        <dbReference type="SMART" id="SM00482"/>
    </source>
</evidence>
<dbReference type="GO" id="GO:0008408">
    <property type="term" value="F:3'-5' exonuclease activity"/>
    <property type="evidence" value="ECO:0007669"/>
    <property type="project" value="TreeGrafter"/>
</dbReference>
<dbReference type="GO" id="GO:0006264">
    <property type="term" value="P:mitochondrial DNA replication"/>
    <property type="evidence" value="ECO:0007669"/>
    <property type="project" value="TreeGrafter"/>
</dbReference>
<keyword evidence="9" id="KW-1185">Reference proteome</keyword>
<dbReference type="PRINTS" id="PR00867">
    <property type="entry name" value="DNAPOLG"/>
</dbReference>
<dbReference type="SUPFAM" id="SSF53098">
    <property type="entry name" value="Ribonuclease H-like"/>
    <property type="match status" value="1"/>
</dbReference>
<evidence type="ECO:0000256" key="1">
    <source>
        <dbReference type="ARBA" id="ARBA00012417"/>
    </source>
</evidence>
<proteinExistence type="predicted"/>
<accession>A0A4V1J3C1</accession>
<dbReference type="InterPro" id="IPR043502">
    <property type="entry name" value="DNA/RNA_pol_sf"/>
</dbReference>
<dbReference type="SMART" id="SM00482">
    <property type="entry name" value="POLAc"/>
    <property type="match status" value="1"/>
</dbReference>
<reference evidence="9" key="1">
    <citation type="journal article" date="2018" name="Nat. Microbiol.">
        <title>Leveraging single-cell genomics to expand the fungal tree of life.</title>
        <authorList>
            <person name="Ahrendt S.R."/>
            <person name="Quandt C.A."/>
            <person name="Ciobanu D."/>
            <person name="Clum A."/>
            <person name="Salamov A."/>
            <person name="Andreopoulos B."/>
            <person name="Cheng J.F."/>
            <person name="Woyke T."/>
            <person name="Pelin A."/>
            <person name="Henrissat B."/>
            <person name="Reynolds N.K."/>
            <person name="Benny G.L."/>
            <person name="Smith M.E."/>
            <person name="James T.Y."/>
            <person name="Grigoriev I.V."/>
        </authorList>
    </citation>
    <scope>NUCLEOTIDE SEQUENCE [LARGE SCALE GENOMIC DNA]</scope>
    <source>
        <strain evidence="9">Baker2002</strain>
    </source>
</reference>
<dbReference type="Gene3D" id="3.30.70.370">
    <property type="match status" value="1"/>
</dbReference>
<dbReference type="OrthoDB" id="5588663at2759"/>
<evidence type="ECO:0000256" key="2">
    <source>
        <dbReference type="ARBA" id="ARBA00022679"/>
    </source>
</evidence>
<feature type="region of interest" description="Disordered" evidence="6">
    <location>
        <begin position="256"/>
        <end position="280"/>
    </location>
</feature>
<dbReference type="Gene3D" id="1.10.150.20">
    <property type="entry name" value="5' to 3' exonuclease, C-terminal subdomain"/>
    <property type="match status" value="1"/>
</dbReference>
<evidence type="ECO:0000256" key="5">
    <source>
        <dbReference type="ARBA" id="ARBA00031966"/>
    </source>
</evidence>
<dbReference type="EC" id="2.7.7.7" evidence="1"/>
<dbReference type="InterPro" id="IPR041336">
    <property type="entry name" value="DNApol_Exo"/>
</dbReference>
<dbReference type="InterPro" id="IPR012337">
    <property type="entry name" value="RNaseH-like_sf"/>
</dbReference>
<dbReference type="Proteomes" id="UP000268321">
    <property type="component" value="Unassembled WGS sequence"/>
</dbReference>
<evidence type="ECO:0000313" key="8">
    <source>
        <dbReference type="EMBL" id="RKP31539.1"/>
    </source>
</evidence>
<dbReference type="InterPro" id="IPR019760">
    <property type="entry name" value="DNA-dir_DNA_pol_A_CS"/>
</dbReference>
<keyword evidence="4" id="KW-0239">DNA-directed DNA polymerase</keyword>
<dbReference type="Pfam" id="PF18136">
    <property type="entry name" value="DNApol_Exo"/>
    <property type="match status" value="1"/>
</dbReference>
<dbReference type="InterPro" id="IPR001098">
    <property type="entry name" value="DNA-dir_DNA_pol_A_palm_dom"/>
</dbReference>
<evidence type="ECO:0000313" key="9">
    <source>
        <dbReference type="Proteomes" id="UP000268321"/>
    </source>
</evidence>
<sequence>MSRLFIPPHEEPRINAVGVQYLSNALRRKVFPGAWDEGLSGASAELLALAKEHLRHAGLLGKKTKISEPIDIPNCPELVGNNTLDEHFARIGTHIAQPYEHLAQTLLAPKTELQPMPHHWVLQPGWTRYVPDAEPQAVAFPLENALVFDVEVLYKVSPYPVMAVAASANAWYAWVSPVLCDTRSRDLPRDFEHLIPLDTHGSAKLVVGYNVSYDRARVMEEYHVLQSKAFFLDAMALHIAVSGFCLQQRPLWHAHRKHKSAAESTPDGPEPGPDSGEAGLNAALNDAPLFSAHDIVQELMDDPWLNQGSSNSLASAAEFHCGIAVDKSARDAFSGTEVHAVAADFQALMSYCASDVKVTHQVARKLYPEFRAKNPHPVSFAALKLLSTLFCPTTTGWQQYIDTAEAVYQQNRATVTTILRQRAQELVEPISGAGAAHTSPRAATDPWLMHLNWTIKQPRMRKDGTPCVKQAYLTGYPEWYRELFKTVRGEDGTTRRELSLSVRTRVTPYLLRLKWEGYPLVWTNAAGWCFKVPAGDPAVDALGDKYTRVVLDPETHADVYTALREGTHAYELFRVPHLDDAKRRCTAIMSKSFLKHFDSGVLTSEYASAREIIALNASASYWMGNRARIRDQFVVYADASGRRNCFFDSGSERHANRDVGMIIPKFCAMGTVTRRATENTWLTATNSSSSRIGSELKAMVRPPRGYVFVGADVDSEELWIASLIGDSMFGLHGATALGWMTLEGDKNEQTDLHSRTAAIMGISRGDAKVFNYGRIYGAGVRFAAQLLQKCGGNGGEGTESVHDTEEAVAAKAQRLYAQTKGILTYSRFFGARLYHGGTELVMFNALEAIAQHEQPRTPVLGAAITDALTRRHLNKNSYLTSRVNWAIQSSGVDYLHLVVVAMEHLLQRYRVDARLMLTVHDEVRYMVRHSQRLECAVLLQIANLWTRAMFCEQLGIHDVPQSCAFFSEVDVDHVLRKDVRAPCVTPLHGDAISPGELYTMWDLLAAFDVGAFLAQPALPDAATPPYVPRVPVMEALYSEKNPALKTARLRLENSRDATEWARAQAGDCWLQYDAALSQGRRAEDNFEIEKRTAENSSRGKPL</sequence>
<feature type="domain" description="DNA-directed DNA polymerase family A palm" evidence="7">
    <location>
        <begin position="693"/>
        <end position="931"/>
    </location>
</feature>
<organism evidence="8 9">
    <name type="scientific">Metschnikowia bicuspidata</name>
    <dbReference type="NCBI Taxonomy" id="27322"/>
    <lineage>
        <taxon>Eukaryota</taxon>
        <taxon>Fungi</taxon>
        <taxon>Dikarya</taxon>
        <taxon>Ascomycota</taxon>
        <taxon>Saccharomycotina</taxon>
        <taxon>Pichiomycetes</taxon>
        <taxon>Metschnikowiaceae</taxon>
        <taxon>Metschnikowia</taxon>
    </lineage>
</organism>
<dbReference type="PROSITE" id="PS00447">
    <property type="entry name" value="DNA_POLYMERASE_A"/>
    <property type="match status" value="1"/>
</dbReference>
<protein>
    <recommendedName>
        <fullName evidence="1">DNA-directed DNA polymerase</fullName>
        <ecNumber evidence="1">2.7.7.7</ecNumber>
    </recommendedName>
    <alternativeName>
        <fullName evidence="5">Mitochondrial DNA polymerase catalytic subunit</fullName>
    </alternativeName>
</protein>
<dbReference type="InterPro" id="IPR002297">
    <property type="entry name" value="DNA-dir_DNA_pol_A_mt"/>
</dbReference>
<dbReference type="EMBL" id="ML004440">
    <property type="protein sequence ID" value="RKP31539.1"/>
    <property type="molecule type" value="Genomic_DNA"/>
</dbReference>
<dbReference type="AlphaFoldDB" id="A0A4V1J3C1"/>
<dbReference type="PANTHER" id="PTHR10267:SF0">
    <property type="entry name" value="DNA POLYMERASE SUBUNIT GAMMA-1"/>
    <property type="match status" value="1"/>
</dbReference>
<evidence type="ECO:0000256" key="4">
    <source>
        <dbReference type="ARBA" id="ARBA00022932"/>
    </source>
</evidence>
<dbReference type="GO" id="GO:0003887">
    <property type="term" value="F:DNA-directed DNA polymerase activity"/>
    <property type="evidence" value="ECO:0007669"/>
    <property type="project" value="UniProtKB-KW"/>
</dbReference>
<dbReference type="PANTHER" id="PTHR10267">
    <property type="entry name" value="DNA POLYMERASE SUBUNIT GAMMA-1"/>
    <property type="match status" value="1"/>
</dbReference>
<keyword evidence="2" id="KW-0808">Transferase</keyword>
<gene>
    <name evidence="8" type="ORF">METBISCDRAFT_30117</name>
</gene>
<dbReference type="GO" id="GO:0005760">
    <property type="term" value="C:gamma DNA polymerase complex"/>
    <property type="evidence" value="ECO:0007669"/>
    <property type="project" value="InterPro"/>
</dbReference>
<dbReference type="Gene3D" id="3.30.420.390">
    <property type="match status" value="2"/>
</dbReference>
<keyword evidence="3" id="KW-0548">Nucleotidyltransferase</keyword>
<evidence type="ECO:0000256" key="3">
    <source>
        <dbReference type="ARBA" id="ARBA00022695"/>
    </source>
</evidence>
<dbReference type="GO" id="GO:0003677">
    <property type="term" value="F:DNA binding"/>
    <property type="evidence" value="ECO:0007669"/>
    <property type="project" value="InterPro"/>
</dbReference>
<name>A0A4V1J3C1_9ASCO</name>
<dbReference type="SUPFAM" id="SSF56672">
    <property type="entry name" value="DNA/RNA polymerases"/>
    <property type="match status" value="1"/>
</dbReference>